<name>A0A7R9DMA2_TIMCR</name>
<dbReference type="PANTHER" id="PTHR48021:SF24">
    <property type="entry name" value="MAJOR FACILITATOR SUPERFAMILY (MFS) PROFILE DOMAIN-CONTAINING PROTEIN"/>
    <property type="match status" value="1"/>
</dbReference>
<comment type="subcellular location">
    <subcellularLocation>
        <location evidence="1">Membrane</location>
        <topology evidence="1">Multi-pass membrane protein</topology>
    </subcellularLocation>
</comment>
<dbReference type="PROSITE" id="PS50850">
    <property type="entry name" value="MFS"/>
    <property type="match status" value="1"/>
</dbReference>
<dbReference type="AlphaFoldDB" id="A0A7R9DMA2"/>
<dbReference type="SUPFAM" id="SSF103473">
    <property type="entry name" value="MFS general substrate transporter"/>
    <property type="match status" value="1"/>
</dbReference>
<reference evidence="8" key="1">
    <citation type="submission" date="2020-11" db="EMBL/GenBank/DDBJ databases">
        <authorList>
            <person name="Tran Van P."/>
        </authorList>
    </citation>
    <scope>NUCLEOTIDE SEQUENCE</scope>
</reference>
<dbReference type="InterPro" id="IPR005828">
    <property type="entry name" value="MFS_sugar_transport-like"/>
</dbReference>
<keyword evidence="6" id="KW-0732">Signal</keyword>
<feature type="domain" description="Major facilitator superfamily (MFS) profile" evidence="7">
    <location>
        <begin position="1"/>
        <end position="86"/>
    </location>
</feature>
<gene>
    <name evidence="8" type="ORF">TCEB3V08_LOCUS12942</name>
</gene>
<evidence type="ECO:0000256" key="6">
    <source>
        <dbReference type="SAM" id="SignalP"/>
    </source>
</evidence>
<dbReference type="PANTHER" id="PTHR48021">
    <property type="match status" value="1"/>
</dbReference>
<proteinExistence type="predicted"/>
<evidence type="ECO:0000259" key="7">
    <source>
        <dbReference type="PROSITE" id="PS50850"/>
    </source>
</evidence>
<dbReference type="InterPro" id="IPR020846">
    <property type="entry name" value="MFS_dom"/>
</dbReference>
<dbReference type="Gene3D" id="1.20.1250.20">
    <property type="entry name" value="MFS general substrate transporter like domains"/>
    <property type="match status" value="1"/>
</dbReference>
<evidence type="ECO:0000313" key="8">
    <source>
        <dbReference type="EMBL" id="CAD7417338.1"/>
    </source>
</evidence>
<evidence type="ECO:0000256" key="5">
    <source>
        <dbReference type="SAM" id="Phobius"/>
    </source>
</evidence>
<dbReference type="Pfam" id="PF00083">
    <property type="entry name" value="Sugar_tr"/>
    <property type="match status" value="1"/>
</dbReference>
<organism evidence="8">
    <name type="scientific">Timema cristinae</name>
    <name type="common">Walking stick</name>
    <dbReference type="NCBI Taxonomy" id="61476"/>
    <lineage>
        <taxon>Eukaryota</taxon>
        <taxon>Metazoa</taxon>
        <taxon>Ecdysozoa</taxon>
        <taxon>Arthropoda</taxon>
        <taxon>Hexapoda</taxon>
        <taxon>Insecta</taxon>
        <taxon>Pterygota</taxon>
        <taxon>Neoptera</taxon>
        <taxon>Polyneoptera</taxon>
        <taxon>Phasmatodea</taxon>
        <taxon>Timematodea</taxon>
        <taxon>Timematoidea</taxon>
        <taxon>Timematidae</taxon>
        <taxon>Timema</taxon>
    </lineage>
</organism>
<keyword evidence="3 5" id="KW-1133">Transmembrane helix</keyword>
<accession>A0A7R9DMA2</accession>
<protein>
    <recommendedName>
        <fullName evidence="7">Major facilitator superfamily (MFS) profile domain-containing protein</fullName>
    </recommendedName>
</protein>
<dbReference type="GO" id="GO:0016020">
    <property type="term" value="C:membrane"/>
    <property type="evidence" value="ECO:0007669"/>
    <property type="project" value="UniProtKB-SubCell"/>
</dbReference>
<dbReference type="GO" id="GO:0022857">
    <property type="term" value="F:transmembrane transporter activity"/>
    <property type="evidence" value="ECO:0007669"/>
    <property type="project" value="InterPro"/>
</dbReference>
<keyword evidence="4 5" id="KW-0472">Membrane</keyword>
<evidence type="ECO:0000256" key="4">
    <source>
        <dbReference type="ARBA" id="ARBA00023136"/>
    </source>
</evidence>
<evidence type="ECO:0000256" key="3">
    <source>
        <dbReference type="ARBA" id="ARBA00022989"/>
    </source>
</evidence>
<keyword evidence="2 5" id="KW-0812">Transmembrane</keyword>
<feature type="chain" id="PRO_5031303227" description="Major facilitator superfamily (MFS) profile domain-containing protein" evidence="6">
    <location>
        <begin position="21"/>
        <end position="117"/>
    </location>
</feature>
<feature type="transmembrane region" description="Helical" evidence="5">
    <location>
        <begin position="63"/>
        <end position="82"/>
    </location>
</feature>
<dbReference type="InterPro" id="IPR036259">
    <property type="entry name" value="MFS_trans_sf"/>
</dbReference>
<dbReference type="EMBL" id="OC330578">
    <property type="protein sequence ID" value="CAD7417338.1"/>
    <property type="molecule type" value="Genomic_DNA"/>
</dbReference>
<dbReference type="InterPro" id="IPR050549">
    <property type="entry name" value="MFS_Trehalose_Transporter"/>
</dbReference>
<evidence type="ECO:0000256" key="1">
    <source>
        <dbReference type="ARBA" id="ARBA00004141"/>
    </source>
</evidence>
<sequence>MLYVVTSMLGLLSIPWTMTAELFPTEIRGLAHSIAISVANLLMFVSIQTYLKTVDVLGGPAQMQWFYAAMALLGALFVYIFLPETHNKELAEIESYFRTNSLYIGSKKRMKVDNRAI</sequence>
<evidence type="ECO:0000256" key="2">
    <source>
        <dbReference type="ARBA" id="ARBA00022692"/>
    </source>
</evidence>
<feature type="transmembrane region" description="Helical" evidence="5">
    <location>
        <begin position="29"/>
        <end position="51"/>
    </location>
</feature>
<feature type="signal peptide" evidence="6">
    <location>
        <begin position="1"/>
        <end position="20"/>
    </location>
</feature>